<dbReference type="InterPro" id="IPR010583">
    <property type="entry name" value="MipA"/>
</dbReference>
<name>A0A1W6ZBJ7_9BORD</name>
<dbReference type="AlphaFoldDB" id="A0A1W6ZBJ7"/>
<keyword evidence="3 6" id="KW-0732">Signal</keyword>
<evidence type="ECO:0008006" key="9">
    <source>
        <dbReference type="Google" id="ProtNLM"/>
    </source>
</evidence>
<protein>
    <recommendedName>
        <fullName evidence="9">Structural protein MipA</fullName>
    </recommendedName>
</protein>
<dbReference type="PANTHER" id="PTHR38776:SF1">
    <property type="entry name" value="MLTA-INTERACTING PROTEIN-RELATED"/>
    <property type="match status" value="1"/>
</dbReference>
<keyword evidence="5" id="KW-0998">Cell outer membrane</keyword>
<evidence type="ECO:0000256" key="3">
    <source>
        <dbReference type="ARBA" id="ARBA00022729"/>
    </source>
</evidence>
<reference evidence="7 8" key="1">
    <citation type="submission" date="2017-05" db="EMBL/GenBank/DDBJ databases">
        <title>Complete and WGS of Bordetella genogroups.</title>
        <authorList>
            <person name="Spilker T."/>
            <person name="LiPuma J."/>
        </authorList>
    </citation>
    <scope>NUCLEOTIDE SEQUENCE [LARGE SCALE GENOMIC DNA]</scope>
    <source>
        <strain evidence="7 8">AU7206</strain>
    </source>
</reference>
<dbReference type="Proteomes" id="UP000194161">
    <property type="component" value="Chromosome"/>
</dbReference>
<gene>
    <name evidence="7" type="ORF">CAL15_10235</name>
</gene>
<feature type="chain" id="PRO_5013162349" description="Structural protein MipA" evidence="6">
    <location>
        <begin position="24"/>
        <end position="252"/>
    </location>
</feature>
<organism evidence="7 8">
    <name type="scientific">Bordetella genomosp. 13</name>
    <dbReference type="NCBI Taxonomy" id="463040"/>
    <lineage>
        <taxon>Bacteria</taxon>
        <taxon>Pseudomonadati</taxon>
        <taxon>Pseudomonadota</taxon>
        <taxon>Betaproteobacteria</taxon>
        <taxon>Burkholderiales</taxon>
        <taxon>Alcaligenaceae</taxon>
        <taxon>Bordetella</taxon>
    </lineage>
</organism>
<dbReference type="EMBL" id="CP021111">
    <property type="protein sequence ID" value="ARP94731.1"/>
    <property type="molecule type" value="Genomic_DNA"/>
</dbReference>
<dbReference type="PANTHER" id="PTHR38776">
    <property type="entry name" value="MLTA-INTERACTING PROTEIN-RELATED"/>
    <property type="match status" value="1"/>
</dbReference>
<dbReference type="SUPFAM" id="SSF56935">
    <property type="entry name" value="Porins"/>
    <property type="match status" value="1"/>
</dbReference>
<evidence type="ECO:0000313" key="7">
    <source>
        <dbReference type="EMBL" id="ARP94731.1"/>
    </source>
</evidence>
<evidence type="ECO:0000256" key="6">
    <source>
        <dbReference type="SAM" id="SignalP"/>
    </source>
</evidence>
<dbReference type="KEGG" id="bgm:CAL15_10235"/>
<evidence type="ECO:0000256" key="1">
    <source>
        <dbReference type="ARBA" id="ARBA00004442"/>
    </source>
</evidence>
<dbReference type="STRING" id="463040.CAL15_10235"/>
<feature type="signal peptide" evidence="6">
    <location>
        <begin position="1"/>
        <end position="23"/>
    </location>
</feature>
<comment type="similarity">
    <text evidence="2">Belongs to the MipA/OmpV family.</text>
</comment>
<proteinExistence type="inferred from homology"/>
<dbReference type="GO" id="GO:0009279">
    <property type="term" value="C:cell outer membrane"/>
    <property type="evidence" value="ECO:0007669"/>
    <property type="project" value="UniProtKB-SubCell"/>
</dbReference>
<evidence type="ECO:0000256" key="4">
    <source>
        <dbReference type="ARBA" id="ARBA00023136"/>
    </source>
</evidence>
<evidence type="ECO:0000256" key="5">
    <source>
        <dbReference type="ARBA" id="ARBA00023237"/>
    </source>
</evidence>
<keyword evidence="4" id="KW-0472">Membrane</keyword>
<dbReference type="OrthoDB" id="8585044at2"/>
<keyword evidence="8" id="KW-1185">Reference proteome</keyword>
<evidence type="ECO:0000313" key="8">
    <source>
        <dbReference type="Proteomes" id="UP000194161"/>
    </source>
</evidence>
<accession>A0A1W6ZBJ7</accession>
<comment type="subcellular location">
    <subcellularLocation>
        <location evidence="1">Cell outer membrane</location>
    </subcellularLocation>
</comment>
<dbReference type="Pfam" id="PF06629">
    <property type="entry name" value="MipA"/>
    <property type="match status" value="1"/>
</dbReference>
<evidence type="ECO:0000256" key="2">
    <source>
        <dbReference type="ARBA" id="ARBA00005722"/>
    </source>
</evidence>
<sequence length="252" mass="27199">MRRGLSAMAGVLLAGAVLQPAHAQENFIGLGAAVVPRYEGSDEYRVRPLPIINYEAGPFFISPRGGLPSVGLKTTLLPDVTAGVFASLNMGRDEDDGSRLHGMGDIDTHALYGGFVEWAPDRFRLGAAYRQAAKSGYGGTLELRASYQVLRAQRDHLTVGVSTEWSNDDAMQTWFGVSERQAARSDGRLRAYDAGSGLRNATLYATWTHQLGGSWSVNTTAGVRTLLGDARDSPIVERETGLFGSVGVLYRF</sequence>